<evidence type="ECO:0008006" key="4">
    <source>
        <dbReference type="Google" id="ProtNLM"/>
    </source>
</evidence>
<keyword evidence="3" id="KW-1185">Reference proteome</keyword>
<comment type="caution">
    <text evidence="2">The sequence shown here is derived from an EMBL/GenBank/DDBJ whole genome shotgun (WGS) entry which is preliminary data.</text>
</comment>
<dbReference type="PIRSF" id="PIRSF014995">
    <property type="entry name" value="UCP014995"/>
    <property type="match status" value="1"/>
</dbReference>
<dbReference type="Proteomes" id="UP000242847">
    <property type="component" value="Unassembled WGS sequence"/>
</dbReference>
<dbReference type="STRING" id="254161.SAMN05216256_10760"/>
<dbReference type="EMBL" id="MUBC01000024">
    <property type="protein sequence ID" value="ONM43615.1"/>
    <property type="molecule type" value="Genomic_DNA"/>
</dbReference>
<gene>
    <name evidence="2" type="ORF">BXT89_11645</name>
</gene>
<accession>A0A1S8DDV2</accession>
<evidence type="ECO:0000313" key="3">
    <source>
        <dbReference type="Proteomes" id="UP000242847"/>
    </source>
</evidence>
<evidence type="ECO:0000256" key="1">
    <source>
        <dbReference type="SAM" id="SignalP"/>
    </source>
</evidence>
<name>A0A1S8DDV2_9GAMM</name>
<sequence>MKPHLAFALAALLGSSALQAADAQLTVQIPRLDVAEYHRPYVAIWLENDAGHVSDLTVWYDTEMRDDEGEKWLKDLRQWWRRSGRGLDLPVDGISAATRPPGTHELALQDLPAFKELAPGDYELVVEAAREVGGRELLKVPFSWPVSQGADLQAQGSRELGQIRLQLTP</sequence>
<dbReference type="OrthoDB" id="195316at2"/>
<evidence type="ECO:0000313" key="2">
    <source>
        <dbReference type="EMBL" id="ONM43615.1"/>
    </source>
</evidence>
<feature type="chain" id="PRO_5010528588" description="DUF2271 domain-containing protein" evidence="1">
    <location>
        <begin position="21"/>
        <end position="169"/>
    </location>
</feature>
<dbReference type="Pfam" id="PF10029">
    <property type="entry name" value="DUF2271"/>
    <property type="match status" value="1"/>
</dbReference>
<feature type="signal peptide" evidence="1">
    <location>
        <begin position="1"/>
        <end position="20"/>
    </location>
</feature>
<protein>
    <recommendedName>
        <fullName evidence="4">DUF2271 domain-containing protein</fullName>
    </recommendedName>
</protein>
<proteinExistence type="predicted"/>
<organism evidence="2 3">
    <name type="scientific">Halopseudomonas pachastrellae</name>
    <dbReference type="NCBI Taxonomy" id="254161"/>
    <lineage>
        <taxon>Bacteria</taxon>
        <taxon>Pseudomonadati</taxon>
        <taxon>Pseudomonadota</taxon>
        <taxon>Gammaproteobacteria</taxon>
        <taxon>Pseudomonadales</taxon>
        <taxon>Pseudomonadaceae</taxon>
        <taxon>Halopseudomonas</taxon>
    </lineage>
</organism>
<dbReference type="InterPro" id="IPR014469">
    <property type="entry name" value="DUF2271"/>
</dbReference>
<dbReference type="RefSeq" id="WP_083727847.1">
    <property type="nucleotide sequence ID" value="NZ_FOUD01000007.1"/>
</dbReference>
<dbReference type="AlphaFoldDB" id="A0A1S8DDV2"/>
<reference evidence="2 3" key="1">
    <citation type="submission" date="2017-01" db="EMBL/GenBank/DDBJ databases">
        <title>Draft genome sequence of Pseudomonas pachastrellae type strain CCUG 46540T from a deep sea.</title>
        <authorList>
            <person name="Gomila M."/>
            <person name="Mulet M."/>
            <person name="Lalucat J."/>
            <person name="Garcia-Valdes E."/>
        </authorList>
    </citation>
    <scope>NUCLEOTIDE SEQUENCE [LARGE SCALE GENOMIC DNA]</scope>
    <source>
        <strain evidence="2 3">CCUG 46540</strain>
    </source>
</reference>
<keyword evidence="1" id="KW-0732">Signal</keyword>